<feature type="transmembrane region" description="Helical" evidence="1">
    <location>
        <begin position="12"/>
        <end position="34"/>
    </location>
</feature>
<dbReference type="EMBL" id="VZUL01000004">
    <property type="protein sequence ID" value="KAB1082583.1"/>
    <property type="molecule type" value="Genomic_DNA"/>
</dbReference>
<dbReference type="Proteomes" id="UP000386575">
    <property type="component" value="Unassembled WGS sequence"/>
</dbReference>
<evidence type="ECO:0000313" key="3">
    <source>
        <dbReference type="Proteomes" id="UP000386575"/>
    </source>
</evidence>
<accession>A0A6A1TFU5</accession>
<dbReference type="RefSeq" id="WP_151047453.1">
    <property type="nucleotide sequence ID" value="NZ_VZUL01000004.1"/>
</dbReference>
<organism evidence="2 3">
    <name type="scientific">Neorhizobium galegae</name>
    <name type="common">Rhizobium galegae</name>
    <dbReference type="NCBI Taxonomy" id="399"/>
    <lineage>
        <taxon>Bacteria</taxon>
        <taxon>Pseudomonadati</taxon>
        <taxon>Pseudomonadota</taxon>
        <taxon>Alphaproteobacteria</taxon>
        <taxon>Hyphomicrobiales</taxon>
        <taxon>Rhizobiaceae</taxon>
        <taxon>Rhizobium/Agrobacterium group</taxon>
        <taxon>Neorhizobium</taxon>
    </lineage>
</organism>
<feature type="transmembrane region" description="Helical" evidence="1">
    <location>
        <begin position="40"/>
        <end position="61"/>
    </location>
</feature>
<keyword evidence="1" id="KW-1133">Transmembrane helix</keyword>
<gene>
    <name evidence="2" type="ORF">F4V91_32040</name>
</gene>
<keyword evidence="1" id="KW-0812">Transmembrane</keyword>
<evidence type="ECO:0000256" key="1">
    <source>
        <dbReference type="SAM" id="Phobius"/>
    </source>
</evidence>
<sequence length="97" mass="10055">MSIQNRVKTDDELITISAAFGFLIGMAAALVFSFDTGQAVAAQRFAALLGLSVGCAGFAGTARGRSIALPTRIVFALMTALVGIEAGRLLVDFTSWG</sequence>
<feature type="transmembrane region" description="Helical" evidence="1">
    <location>
        <begin position="73"/>
        <end position="91"/>
    </location>
</feature>
<reference evidence="2 3" key="1">
    <citation type="submission" date="2019-09" db="EMBL/GenBank/DDBJ databases">
        <title>Genome sequencing of Ng87 strain.</title>
        <authorList>
            <person name="Karasev E.S."/>
            <person name="Andronov E."/>
        </authorList>
    </citation>
    <scope>NUCLEOTIDE SEQUENCE [LARGE SCALE GENOMIC DNA]</scope>
    <source>
        <strain evidence="2 3">Ng87</strain>
    </source>
</reference>
<evidence type="ECO:0008006" key="4">
    <source>
        <dbReference type="Google" id="ProtNLM"/>
    </source>
</evidence>
<comment type="caution">
    <text evidence="2">The sequence shown here is derived from an EMBL/GenBank/DDBJ whole genome shotgun (WGS) entry which is preliminary data.</text>
</comment>
<proteinExistence type="predicted"/>
<keyword evidence="1" id="KW-0472">Membrane</keyword>
<name>A0A6A1TFU5_NEOGA</name>
<protein>
    <recommendedName>
        <fullName evidence="4">Transmembrane protein</fullName>
    </recommendedName>
</protein>
<dbReference type="AlphaFoldDB" id="A0A6A1TFU5"/>
<evidence type="ECO:0000313" key="2">
    <source>
        <dbReference type="EMBL" id="KAB1082583.1"/>
    </source>
</evidence>